<dbReference type="eggNOG" id="arCOG00740">
    <property type="taxonomic scope" value="Archaea"/>
</dbReference>
<dbReference type="KEGG" id="pai:PAE3390"/>
<dbReference type="GeneID" id="68225711"/>
<dbReference type="AlphaFoldDB" id="Q8ZT81"/>
<organism evidence="1 2">
    <name type="scientific">Pyrobaculum aerophilum (strain ATCC 51768 / DSM 7523 / JCM 9630 / CIP 104966 / NBRC 100827 / IM2)</name>
    <dbReference type="NCBI Taxonomy" id="178306"/>
    <lineage>
        <taxon>Archaea</taxon>
        <taxon>Thermoproteota</taxon>
        <taxon>Thermoprotei</taxon>
        <taxon>Thermoproteales</taxon>
        <taxon>Thermoproteaceae</taxon>
        <taxon>Pyrobaculum</taxon>
    </lineage>
</organism>
<gene>
    <name evidence="1" type="ordered locus">PAE3390</name>
</gene>
<dbReference type="HOGENOM" id="CLU_2420157_0_0_2"/>
<sequence>MNYTVLLLLTPLSLWVFTVPVPPNSTVIVKPSLPPLCNATEPLALQGPATVNIVCSNPTLAQIKIAGWIYVEPPPPTPPKPIPAPRRLSSP</sequence>
<keyword evidence="2" id="KW-1185">Reference proteome</keyword>
<dbReference type="Proteomes" id="UP000002439">
    <property type="component" value="Chromosome"/>
</dbReference>
<name>Q8ZT81_PYRAE</name>
<reference evidence="1 2" key="1">
    <citation type="journal article" date="2002" name="Proc. Natl. Acad. Sci. U.S.A.">
        <title>Genome sequence of the hyperthermophilic crenarchaeon Pyrobaculum aerophilum.</title>
        <authorList>
            <person name="Fitz-Gibbon S.T."/>
            <person name="Ladner H."/>
            <person name="Kim U.J."/>
            <person name="Stetter K.O."/>
            <person name="Simon M.I."/>
            <person name="Miller J.H."/>
        </authorList>
    </citation>
    <scope>NUCLEOTIDE SEQUENCE [LARGE SCALE GENOMIC DNA]</scope>
    <source>
        <strain evidence="2">ATCC 51768 / DSM 7523 / JCM 9630 / CIP 104966 / NBRC 100827 / IM2</strain>
    </source>
</reference>
<dbReference type="PATRIC" id="fig|178306.9.peg.2550"/>
<evidence type="ECO:0000313" key="1">
    <source>
        <dbReference type="EMBL" id="AAL64882.1"/>
    </source>
</evidence>
<proteinExistence type="predicted"/>
<dbReference type="STRING" id="178306.PAE3390"/>
<accession>Q8ZT81</accession>
<dbReference type="EMBL" id="AE009441">
    <property type="protein sequence ID" value="AAL64882.1"/>
    <property type="molecule type" value="Genomic_DNA"/>
</dbReference>
<dbReference type="RefSeq" id="WP_011009349.1">
    <property type="nucleotide sequence ID" value="NC_003364.1"/>
</dbReference>
<evidence type="ECO:0000313" key="2">
    <source>
        <dbReference type="Proteomes" id="UP000002439"/>
    </source>
</evidence>
<protein>
    <submittedName>
        <fullName evidence="1">P. aerophilum family 453, possible regulatory protein part 1, authentic frameshift</fullName>
    </submittedName>
</protein>
<dbReference type="InParanoid" id="Q8ZT81"/>
<dbReference type="EnsemblBacteria" id="AAL64882">
    <property type="protein sequence ID" value="AAL64882"/>
    <property type="gene ID" value="PAE3390"/>
</dbReference>